<feature type="domain" description="YhdP central" evidence="1">
    <location>
        <begin position="2"/>
        <end position="1255"/>
    </location>
</feature>
<proteinExistence type="predicted"/>
<geneLocation type="plasmid" evidence="3 5">
    <name>9</name>
</geneLocation>
<dbReference type="Proteomes" id="UP000054859">
    <property type="component" value="Unassembled WGS sequence"/>
</dbReference>
<evidence type="ECO:0000313" key="2">
    <source>
        <dbReference type="EMBL" id="KTC65506.1"/>
    </source>
</evidence>
<keyword evidence="3" id="KW-0614">Plasmid</keyword>
<name>A0A0W0R380_9GAMM</name>
<organism evidence="2 4">
    <name type="scientific">Legionella adelaidensis</name>
    <dbReference type="NCBI Taxonomy" id="45056"/>
    <lineage>
        <taxon>Bacteria</taxon>
        <taxon>Pseudomonadati</taxon>
        <taxon>Pseudomonadota</taxon>
        <taxon>Gammaproteobacteria</taxon>
        <taxon>Legionellales</taxon>
        <taxon>Legionellaceae</taxon>
        <taxon>Legionella</taxon>
    </lineage>
</organism>
<dbReference type="RefSeq" id="WP_058461262.1">
    <property type="nucleotide sequence ID" value="NZ_CAAAHS010000003.1"/>
</dbReference>
<accession>A0A0W0R380</accession>
<dbReference type="InterPro" id="IPR025263">
    <property type="entry name" value="YhdP_central"/>
</dbReference>
<dbReference type="OrthoDB" id="9762238at2"/>
<dbReference type="InterPro" id="IPR011836">
    <property type="entry name" value="YhdP"/>
</dbReference>
<dbReference type="PANTHER" id="PTHR38690:SF1">
    <property type="entry name" value="PROTEASE"/>
    <property type="match status" value="1"/>
</dbReference>
<sequence length="1265" mass="142465">MNKYIKKVWVPFAIFIILLAIIFSVFRALTPWAKQYKGEVEQHLSLMLGQPVSIKTMETGWYWFQPVLKLDNVSLSDQTHHKITLNKLFIGIDILSSLWHWSLQPGLFYVDKVNLTIKQTDNGWEVAGFQTNQRMTLDPNTYYLVANWLLAQKKIIIKEVSATVYLQNGMVLPLDNIFLTAKNHYGRYKLKGAARLNQAQPTTVTFLADLEINPGNWKKIFGNVFLSLKNFYPAQWQSFYPQLPLTIEKGAANVDFWIDIEKGKVVNLQSQLSIANWVWTKQNSTVKNTISSFMANLAWQPRKDGWRVTGDHIRLKTPTQVWPENSLLIEYRVSEDFYRIFVEKLLLKPLLQADIAWPDNLKPFLKINPDGNLLYNQIEIRNSQPTYVLTQFDNLHWPLTKEIPGVSHLSGVLYWQPNEGRVEISSQHMALKPRAKLPPIVFKEMNTIVDWKELSHGTRITFERLVIAHPDLVISGEGAWDNPSAPTGGLLRLSGSFSATNAQQWLPYVPAKYIKPKLNTWLKNDIKRIGQLSGEVKVNGLVNDFPFDIYPGEFSINTYLHGVDLIFKEQWPITRNIEGSLQVNKRILEANVINAELLNISAHEINLRVEDLGQKDTMYIHGKVEAPANAALNYVTHSPLNKILSRLQTLSMDGLLNLDLKLEIPLYPENDKLLAKGSVTFNDNNVVVHHPINDIPVTNINGILLFDQDGVTNSALEAVLMGDPVSLHVRSVRNNPQPYTELQILGNTTIEVLKNKFNFPIFSFMQGHLALEGIITLTDDPNDLDHIRINSDLEGVALKLPPPFNKNFTDRTPLSVDVNFNPKKAVHLQFNYNNQLSSNFWVASKKKGYVLKKGEIHFGPGDANLPEEDGIDITGTLPVFDWNKWTKVFASIPEEGPSPLKDKIKTIDVSIHSLLFNQNEINDIAIQAIKKGEASWEVAIQQKAIEGQLLYQGKENSINGSIKHLILENSLVSSSEKNKTFMELSPDKIPNLSLTIDDFVVGKMNLGSVNLESKSTGNRLQIESCKIASPAYSISVKGNWLKEGKINRTDVEATMKIKDLGQTLVRWDISPAIEAEKGQIYFKGGWSGGVNAFALKKLNGDLYLELEDGRITQLSPDTQKKLGMGKLLSILSLQTIPRRLKLDFSDLADSGYSFDELKGNFVVKNGVMHTEDSYIDGPVAYASMVGDLDLVQKLYNVDLRVNPHITASLPVVATIAGGPIAGIATWVASKIINRSMQKISGYTYTVTGPWKDPIVQQVSIFKRES</sequence>
<reference evidence="2 4" key="1">
    <citation type="submission" date="2015-11" db="EMBL/GenBank/DDBJ databases">
        <title>Identification of large and diverse effector repertoires of 38 Legionella species.</title>
        <authorList>
            <person name="Burstein D."/>
            <person name="Amaro F."/>
            <person name="Zusman T."/>
            <person name="Lifshitz Z."/>
            <person name="Cohen O."/>
            <person name="Gilbert J.A."/>
            <person name="Pupko T."/>
            <person name="Shuman H.A."/>
            <person name="Segal G."/>
        </authorList>
    </citation>
    <scope>NUCLEOTIDE SEQUENCE [LARGE SCALE GENOMIC DNA]</scope>
    <source>
        <strain evidence="2 4">1762-AUS-E</strain>
    </source>
</reference>
<keyword evidence="2" id="KW-0812">Transmembrane</keyword>
<reference evidence="3 5" key="2">
    <citation type="submission" date="2018-12" db="EMBL/GenBank/DDBJ databases">
        <authorList>
            <consortium name="Pathogen Informatics"/>
        </authorList>
    </citation>
    <scope>NUCLEOTIDE SEQUENCE [LARGE SCALE GENOMIC DNA]</scope>
    <source>
        <strain evidence="3 5">NCTC12735</strain>
        <plasmid evidence="5">9</plasmid>
    </source>
</reference>
<dbReference type="EMBL" id="LR134418">
    <property type="protein sequence ID" value="VEH84673.1"/>
    <property type="molecule type" value="Genomic_DNA"/>
</dbReference>
<dbReference type="Pfam" id="PF13116">
    <property type="entry name" value="YhdP"/>
    <property type="match status" value="1"/>
</dbReference>
<evidence type="ECO:0000313" key="5">
    <source>
        <dbReference type="Proteomes" id="UP000281170"/>
    </source>
</evidence>
<dbReference type="KEGG" id="ladl:NCTC12735_00280"/>
<dbReference type="PATRIC" id="fig|45056.6.peg.167"/>
<dbReference type="NCBIfam" id="TIGR02099">
    <property type="entry name" value="YhdP family protein"/>
    <property type="match status" value="1"/>
</dbReference>
<dbReference type="AlphaFoldDB" id="A0A0W0R380"/>
<dbReference type="PANTHER" id="PTHR38690">
    <property type="entry name" value="PROTEASE-RELATED"/>
    <property type="match status" value="1"/>
</dbReference>
<gene>
    <name evidence="2" type="ORF">Lade_0164</name>
    <name evidence="3" type="ORF">NCTC12735_00280</name>
</gene>
<dbReference type="STRING" id="45056.Lade_0164"/>
<dbReference type="EMBL" id="LNKA01000001">
    <property type="protein sequence ID" value="KTC65506.1"/>
    <property type="molecule type" value="Genomic_DNA"/>
</dbReference>
<protein>
    <submittedName>
        <fullName evidence="2">Transmembrane protein</fullName>
    </submittedName>
</protein>
<evidence type="ECO:0000313" key="3">
    <source>
        <dbReference type="EMBL" id="VEH84673.1"/>
    </source>
</evidence>
<evidence type="ECO:0000259" key="1">
    <source>
        <dbReference type="Pfam" id="PF13116"/>
    </source>
</evidence>
<evidence type="ECO:0000313" key="4">
    <source>
        <dbReference type="Proteomes" id="UP000054859"/>
    </source>
</evidence>
<keyword evidence="4" id="KW-1185">Reference proteome</keyword>
<keyword evidence="2" id="KW-0472">Membrane</keyword>
<dbReference type="Proteomes" id="UP000281170">
    <property type="component" value="Plasmid 9"/>
</dbReference>